<keyword evidence="1" id="KW-0378">Hydrolase</keyword>
<accession>A0ABQ2WU08</accession>
<evidence type="ECO:0000259" key="4">
    <source>
        <dbReference type="PROSITE" id="PS51194"/>
    </source>
</evidence>
<evidence type="ECO:0000313" key="5">
    <source>
        <dbReference type="EMBL" id="GGW72845.1"/>
    </source>
</evidence>
<dbReference type="InterPro" id="IPR014001">
    <property type="entry name" value="Helicase_ATP-bd"/>
</dbReference>
<sequence>MRLTVGSLVEGTPLFEGIGKVLSISTVDQSATVGFFTSPLTPYDRKIEVKGNNLIGKSKLFEKTIVYVKLGPTRRWRMGFYDGERPNDKHLIYFSGGESDVFDIEDLFVPNLLNRFCFPVSRFLASQATSAYKHYFNRTNFIASYIAQRAACNSISSLSSSAVNLETHQLSVVLRVLKDSNQKYLLGDEVGLGKTIEAGFLIREHILEFKDDACVLIIAPTSLLNQWKEELTLKFHLEDVLGDEFDEDQKVFICDYLNLPLFDNSEKKPTMVVIDEGHNLSDLAWSIDGSTSYQRIVTYSAEARSTIILSGTPIAGNAKSFLAMLHCLNHENYKISEEGIDDFNKKVRERERFSGIYTAISPESDDFTLSGILEELESLNLGDKDLTSLIERLKPEIDYFNKEKDEDRRNSAIYELKKYFGEKYRLFQRFIRNRRGSKDSSIELLFPGLGDCALYKWESAKQLPSLDQQLDDYRDYLICEGYEQKLPNVITLLDALLDSPKSFSYELDKLIDTEDYQQFSETFSIMKESALVEQNNKDELTRNVLDKWLAKNIDGKVVIFCGNKASADNLYTFLQKYRDDVERHSPDSRPLFVADSLIKVLIADEKGEDGLNLQGTSRLAIHYSLPRSLVRIEQRIGRLNRYSATSKSMKPIENYVLVPSYENFIQNWALLLKDTVGVFDDTTASIQLVVEEAIKVEEAKLLTNGFGHLTWLRDKLGGEKGLIAKERKKVADQEVWNEMQIDLATTKKFAENIQNVDLNAESLHNSLQNWIKQSLKFGVTRNEDSSFVYQYRLGVTRLNIDDFLHHCILGMDFNSGLRNPSTKPMTPDREVTAKTGAYPLRYGQPFIDTIYNFTHASTLGLASSVIRQIQIKLGKPKTFLKLNWLVSCESSEGSVVEQRNLDSEFEPRLKTEWIDDCGKIVENEAILNLLEKPVRAINGENDNGYRDFEVLVTAEKDLWELFDSFCPKDEWCSVIENAITYRESEIIQSTLTKIEHLDLTNKLSVSLVSALSMTLVGK</sequence>
<keyword evidence="2" id="KW-0547">Nucleotide-binding</keyword>
<name>A0ABQ2WU08_9ALTE</name>
<dbReference type="PANTHER" id="PTHR45766:SF6">
    <property type="entry name" value="SWI_SNF-RELATED MATRIX-ASSOCIATED ACTIN-DEPENDENT REGULATOR OF CHROMATIN SUBFAMILY A-LIKE PROTEIN 1"/>
    <property type="match status" value="1"/>
</dbReference>
<dbReference type="SMART" id="SM00487">
    <property type="entry name" value="DEXDc"/>
    <property type="match status" value="1"/>
</dbReference>
<evidence type="ECO:0000313" key="6">
    <source>
        <dbReference type="Proteomes" id="UP000634667"/>
    </source>
</evidence>
<dbReference type="Gene3D" id="3.40.50.300">
    <property type="entry name" value="P-loop containing nucleotide triphosphate hydrolases"/>
    <property type="match status" value="1"/>
</dbReference>
<proteinExistence type="predicted"/>
<dbReference type="InterPro" id="IPR038718">
    <property type="entry name" value="SNF2-like_sf"/>
</dbReference>
<protein>
    <recommendedName>
        <fullName evidence="7">ATP-dependent helicase HepA</fullName>
    </recommendedName>
</protein>
<dbReference type="PANTHER" id="PTHR45766">
    <property type="entry name" value="DNA ANNEALING HELICASE AND ENDONUCLEASE ZRANB3 FAMILY MEMBER"/>
    <property type="match status" value="1"/>
</dbReference>
<feature type="domain" description="Helicase C-terminal" evidence="4">
    <location>
        <begin position="544"/>
        <end position="702"/>
    </location>
</feature>
<comment type="caution">
    <text evidence="5">The sequence shown here is derived from an EMBL/GenBank/DDBJ whole genome shotgun (WGS) entry which is preliminary data.</text>
</comment>
<dbReference type="SUPFAM" id="SSF52540">
    <property type="entry name" value="P-loop containing nucleoside triphosphate hydrolases"/>
    <property type="match status" value="1"/>
</dbReference>
<dbReference type="PROSITE" id="PS51194">
    <property type="entry name" value="HELICASE_CTER"/>
    <property type="match status" value="1"/>
</dbReference>
<keyword evidence="2" id="KW-0067">ATP-binding</keyword>
<dbReference type="InterPro" id="IPR000330">
    <property type="entry name" value="SNF2_N"/>
</dbReference>
<reference evidence="6" key="1">
    <citation type="journal article" date="2019" name="Int. J. Syst. Evol. Microbiol.">
        <title>The Global Catalogue of Microorganisms (GCM) 10K type strain sequencing project: providing services to taxonomists for standard genome sequencing and annotation.</title>
        <authorList>
            <consortium name="The Broad Institute Genomics Platform"/>
            <consortium name="The Broad Institute Genome Sequencing Center for Infectious Disease"/>
            <person name="Wu L."/>
            <person name="Ma J."/>
        </authorList>
    </citation>
    <scope>NUCLEOTIDE SEQUENCE [LARGE SCALE GENOMIC DNA]</scope>
    <source>
        <strain evidence="6">KCTC 23723</strain>
    </source>
</reference>
<organism evidence="5 6">
    <name type="scientific">Alishewanella tabrizica</name>
    <dbReference type="NCBI Taxonomy" id="671278"/>
    <lineage>
        <taxon>Bacteria</taxon>
        <taxon>Pseudomonadati</taxon>
        <taxon>Pseudomonadota</taxon>
        <taxon>Gammaproteobacteria</taxon>
        <taxon>Alteromonadales</taxon>
        <taxon>Alteromonadaceae</taxon>
        <taxon>Alishewanella</taxon>
    </lineage>
</organism>
<evidence type="ECO:0000259" key="3">
    <source>
        <dbReference type="PROSITE" id="PS51192"/>
    </source>
</evidence>
<evidence type="ECO:0000256" key="1">
    <source>
        <dbReference type="ARBA" id="ARBA00022801"/>
    </source>
</evidence>
<dbReference type="NCBIfam" id="NF041062">
    <property type="entry name" value="DpdE"/>
    <property type="match status" value="1"/>
</dbReference>
<dbReference type="PROSITE" id="PS51192">
    <property type="entry name" value="HELICASE_ATP_BIND_1"/>
    <property type="match status" value="1"/>
</dbReference>
<gene>
    <name evidence="5" type="ORF">GCM10008111_31160</name>
</gene>
<evidence type="ECO:0000256" key="2">
    <source>
        <dbReference type="ARBA" id="ARBA00022806"/>
    </source>
</evidence>
<dbReference type="Pfam" id="PF00176">
    <property type="entry name" value="SNF2-rel_dom"/>
    <property type="match status" value="1"/>
</dbReference>
<dbReference type="Proteomes" id="UP000634667">
    <property type="component" value="Unassembled WGS sequence"/>
</dbReference>
<keyword evidence="6" id="KW-1185">Reference proteome</keyword>
<dbReference type="InterPro" id="IPR001650">
    <property type="entry name" value="Helicase_C-like"/>
</dbReference>
<dbReference type="EMBL" id="BMYR01000018">
    <property type="protein sequence ID" value="GGW72845.1"/>
    <property type="molecule type" value="Genomic_DNA"/>
</dbReference>
<dbReference type="InterPro" id="IPR027417">
    <property type="entry name" value="P-loop_NTPase"/>
</dbReference>
<keyword evidence="2" id="KW-0347">Helicase</keyword>
<dbReference type="Gene3D" id="3.40.50.10810">
    <property type="entry name" value="Tandem AAA-ATPase domain"/>
    <property type="match status" value="1"/>
</dbReference>
<evidence type="ECO:0008006" key="7">
    <source>
        <dbReference type="Google" id="ProtNLM"/>
    </source>
</evidence>
<feature type="domain" description="Helicase ATP-binding" evidence="3">
    <location>
        <begin position="175"/>
        <end position="331"/>
    </location>
</feature>